<dbReference type="AlphaFoldDB" id="A0A9D2AXY3"/>
<comment type="caution">
    <text evidence="2">The sequence shown here is derived from an EMBL/GenBank/DDBJ whole genome shotgun (WGS) entry which is preliminary data.</text>
</comment>
<name>A0A9D2AXY3_9FIRM</name>
<dbReference type="InterPro" id="IPR043756">
    <property type="entry name" value="DUF5702"/>
</dbReference>
<sequence>MKKSGQITVFLSMVLLCIAALLGALMESARTAGARCYLRIAADSALDSVMAGYHRGLWERYRILLREFGGEEELSEEFRRYFDGYLEAAGWYPAQMEELLVEEAVPVTADGGTHLQQEVMDYMKYGVWALDFTEAEAGDVLDGLREASAVQETSRLYGTCSGKALQLERTVERINSLQQEQQELRSAGLRQLAAGDGSGFLQTGRALIKVLEEVPGAVADYGEKADALQAELESVYRQVEVKMQDMTPQMEAAAREEYERYQSYTARDGERRGEIEALADLAGENLALTQSVMREAEDVMDYIDSWEGEEDEELDEDALWRPVRRHMEGFAVRILACAHGTADKEKQSFLENIGKIAEDGLLALVLPEGTPISGEEMLGGQLPPAGGSSSGASGSPPGGNSAPGGTPSGASGGGGTAPGESHSAGASGGLAERLFTGEYCGQFFRHFLDETSENEMGMAYQMEYLVCGETEDRENLGEAAARLLALREGMNLIHILGDAGKRAQARELAAVIVGASGLLPLVEVVAVLVMGVWALGEALADVKALFAGGKVPLIKSGEDWKLSLDQLLALGAEGELGAETQEKGLGYESYLKLLLFAADPETLLYRMMDMMQDTIGREEPGFLMEKCAYRVELCAVTGARHLFSLRGAEGYRIQTRIGRSY</sequence>
<evidence type="ECO:0000313" key="2">
    <source>
        <dbReference type="EMBL" id="HIX53216.1"/>
    </source>
</evidence>
<protein>
    <submittedName>
        <fullName evidence="2">Uncharacterized protein</fullName>
    </submittedName>
</protein>
<dbReference type="Pfam" id="PF18960">
    <property type="entry name" value="DUF5702"/>
    <property type="match status" value="1"/>
</dbReference>
<reference evidence="2" key="1">
    <citation type="journal article" date="2021" name="PeerJ">
        <title>Extensive microbial diversity within the chicken gut microbiome revealed by metagenomics and culture.</title>
        <authorList>
            <person name="Gilroy R."/>
            <person name="Ravi A."/>
            <person name="Getino M."/>
            <person name="Pursley I."/>
            <person name="Horton D.L."/>
            <person name="Alikhan N.F."/>
            <person name="Baker D."/>
            <person name="Gharbi K."/>
            <person name="Hall N."/>
            <person name="Watson M."/>
            <person name="Adriaenssens E.M."/>
            <person name="Foster-Nyarko E."/>
            <person name="Jarju S."/>
            <person name="Secka A."/>
            <person name="Antonio M."/>
            <person name="Oren A."/>
            <person name="Chaudhuri R.R."/>
            <person name="La Ragione R."/>
            <person name="Hildebrand F."/>
            <person name="Pallen M.J."/>
        </authorList>
    </citation>
    <scope>NUCLEOTIDE SEQUENCE</scope>
    <source>
        <strain evidence="2">ChiGjej4B4-12881</strain>
    </source>
</reference>
<accession>A0A9D2AXY3</accession>
<gene>
    <name evidence="2" type="ORF">IAA28_10485</name>
</gene>
<proteinExistence type="predicted"/>
<evidence type="ECO:0000313" key="3">
    <source>
        <dbReference type="Proteomes" id="UP000886780"/>
    </source>
</evidence>
<feature type="region of interest" description="Disordered" evidence="1">
    <location>
        <begin position="373"/>
        <end position="427"/>
    </location>
</feature>
<reference evidence="2" key="2">
    <citation type="submission" date="2021-04" db="EMBL/GenBank/DDBJ databases">
        <authorList>
            <person name="Gilroy R."/>
        </authorList>
    </citation>
    <scope>NUCLEOTIDE SEQUENCE</scope>
    <source>
        <strain evidence="2">ChiGjej4B4-12881</strain>
    </source>
</reference>
<feature type="compositionally biased region" description="Gly residues" evidence="1">
    <location>
        <begin position="406"/>
        <end position="417"/>
    </location>
</feature>
<dbReference type="Proteomes" id="UP000886780">
    <property type="component" value="Unassembled WGS sequence"/>
</dbReference>
<organism evidence="2 3">
    <name type="scientific">Candidatus Lachnoclostridium stercoripullorum</name>
    <dbReference type="NCBI Taxonomy" id="2838635"/>
    <lineage>
        <taxon>Bacteria</taxon>
        <taxon>Bacillati</taxon>
        <taxon>Bacillota</taxon>
        <taxon>Clostridia</taxon>
        <taxon>Lachnospirales</taxon>
        <taxon>Lachnospiraceae</taxon>
    </lineage>
</organism>
<feature type="compositionally biased region" description="Low complexity" evidence="1">
    <location>
        <begin position="383"/>
        <end position="405"/>
    </location>
</feature>
<evidence type="ECO:0000256" key="1">
    <source>
        <dbReference type="SAM" id="MobiDB-lite"/>
    </source>
</evidence>
<dbReference type="EMBL" id="DXEU01000190">
    <property type="protein sequence ID" value="HIX53216.1"/>
    <property type="molecule type" value="Genomic_DNA"/>
</dbReference>